<keyword evidence="3 5" id="KW-0326">Glycosidase</keyword>
<sequence>MFDIKKVPFSRYGSYMVISPIHGIDENHLYLRNVRNGDNDLGEVFRIEVLANNQVVPYRTVLNPTVLRLEADKGFADFIMSEEKVLQIRSQGVGIRLTGITGAYDYAVPANDNRFEVNHSKQEIRYMLTPIKGELLMDAPFQEQRCLKIVADFLPDLVSLKMECAIEEFFTIWHERQYMEFSKAQELVRLEFQNWLNHSLECESKWINGRTLASYITWSCVVQPEGLLTRPAMYMSKNWMTNIWSWDHCFNALALSKKQPQLAWDQFMTFFEHQDETGMLPDFLNNRFALWNFTKPPIHGWTLKQLMENREFVTRERLQEVYEPLCKWTEWWFEYRDDDQDGIPQYNHGNDSGWDNSTIFHQGTPVESPDLSSFLILQIEVLAEIADELGKKDEAFEWAAKSKDLLNRLISHFWKQDRFTAVKSGNHSSIESESLVLYIPIILGKRLPESIRKVLAGGLVNEFLTQFGLATEKPTSPYFREDGYWRGPIWAPTTLLLYHGLEESGETEIAQEVAQRFCNMANQAGMAENYHALTGESLRDPAFTWTSSVFLLLAHALMK</sequence>
<organism evidence="5 6">
    <name type="scientific">Bacillus xiapuensis</name>
    <dbReference type="NCBI Taxonomy" id="2014075"/>
    <lineage>
        <taxon>Bacteria</taxon>
        <taxon>Bacillati</taxon>
        <taxon>Bacillota</taxon>
        <taxon>Bacilli</taxon>
        <taxon>Bacillales</taxon>
        <taxon>Bacillaceae</taxon>
        <taxon>Bacillus</taxon>
    </lineage>
</organism>
<dbReference type="InterPro" id="IPR004888">
    <property type="entry name" value="Glycoside_hydrolase_63"/>
</dbReference>
<dbReference type="RefSeq" id="WP_327967888.1">
    <property type="nucleotide sequence ID" value="NZ_JARMQG010000125.1"/>
</dbReference>
<reference evidence="5 6" key="1">
    <citation type="submission" date="2023-03" db="EMBL/GenBank/DDBJ databases">
        <title>Bacillus Genome Sequencing.</title>
        <authorList>
            <person name="Dunlap C."/>
        </authorList>
    </citation>
    <scope>NUCLEOTIDE SEQUENCE [LARGE SCALE GENOMIC DNA]</scope>
    <source>
        <strain evidence="5 6">B-14544</strain>
    </source>
</reference>
<dbReference type="GO" id="GO:0016798">
    <property type="term" value="F:hydrolase activity, acting on glycosyl bonds"/>
    <property type="evidence" value="ECO:0007669"/>
    <property type="project" value="UniProtKB-KW"/>
</dbReference>
<comment type="caution">
    <text evidence="5">The sequence shown here is derived from an EMBL/GenBank/DDBJ whole genome shotgun (WGS) entry which is preliminary data.</text>
</comment>
<dbReference type="EMBL" id="JARMQG010000125">
    <property type="protein sequence ID" value="MED3562910.1"/>
    <property type="molecule type" value="Genomic_DNA"/>
</dbReference>
<gene>
    <name evidence="5" type="ORF">P4447_10650</name>
</gene>
<dbReference type="Gene3D" id="1.50.10.10">
    <property type="match status" value="1"/>
</dbReference>
<evidence type="ECO:0000256" key="3">
    <source>
        <dbReference type="ARBA" id="ARBA00023295"/>
    </source>
</evidence>
<keyword evidence="2" id="KW-0378">Hydrolase</keyword>
<comment type="similarity">
    <text evidence="1">Belongs to the glycosyl hydrolase 63 family.</text>
</comment>
<proteinExistence type="inferred from homology"/>
<evidence type="ECO:0000313" key="5">
    <source>
        <dbReference type="EMBL" id="MED3562910.1"/>
    </source>
</evidence>
<dbReference type="PANTHER" id="PTHR10412">
    <property type="entry name" value="MANNOSYL-OLIGOSACCHARIDE GLUCOSIDASE"/>
    <property type="match status" value="1"/>
</dbReference>
<dbReference type="InterPro" id="IPR012341">
    <property type="entry name" value="6hp_glycosidase-like_sf"/>
</dbReference>
<dbReference type="PANTHER" id="PTHR10412:SF11">
    <property type="entry name" value="MANNOSYL-OLIGOSACCHARIDE GLUCOSIDASE"/>
    <property type="match status" value="1"/>
</dbReference>
<accession>A0ABU6NDW9</accession>
<dbReference type="SUPFAM" id="SSF48208">
    <property type="entry name" value="Six-hairpin glycosidases"/>
    <property type="match status" value="1"/>
</dbReference>
<evidence type="ECO:0000256" key="2">
    <source>
        <dbReference type="ARBA" id="ARBA00022801"/>
    </source>
</evidence>
<dbReference type="Proteomes" id="UP001330749">
    <property type="component" value="Unassembled WGS sequence"/>
</dbReference>
<feature type="domain" description="Mannosylglycerate hydrolase MGH1-like glycoside hydrolase" evidence="4">
    <location>
        <begin position="242"/>
        <end position="546"/>
    </location>
</feature>
<protein>
    <submittedName>
        <fullName evidence="5">Trehalase family glycosidase</fullName>
    </submittedName>
</protein>
<evidence type="ECO:0000259" key="4">
    <source>
        <dbReference type="Pfam" id="PF22422"/>
    </source>
</evidence>
<evidence type="ECO:0000313" key="6">
    <source>
        <dbReference type="Proteomes" id="UP001330749"/>
    </source>
</evidence>
<dbReference type="InterPro" id="IPR054491">
    <property type="entry name" value="MGH1-like_GH"/>
</dbReference>
<dbReference type="InterPro" id="IPR008928">
    <property type="entry name" value="6-hairpin_glycosidase_sf"/>
</dbReference>
<name>A0ABU6NDW9_9BACI</name>
<evidence type="ECO:0000256" key="1">
    <source>
        <dbReference type="ARBA" id="ARBA00010833"/>
    </source>
</evidence>
<keyword evidence="6" id="KW-1185">Reference proteome</keyword>
<dbReference type="Pfam" id="PF22422">
    <property type="entry name" value="MGH1-like_GH"/>
    <property type="match status" value="1"/>
</dbReference>